<dbReference type="GO" id="GO:0003950">
    <property type="term" value="F:NAD+ poly-ADP-ribosyltransferase activity"/>
    <property type="evidence" value="ECO:0007669"/>
    <property type="project" value="InterPro"/>
</dbReference>
<dbReference type="InterPro" id="IPR002745">
    <property type="entry name" value="Ptrans_KptA/Tpt1"/>
</dbReference>
<dbReference type="NCBIfam" id="NF002014">
    <property type="entry name" value="PRK00819.1-4"/>
    <property type="match status" value="1"/>
</dbReference>
<gene>
    <name evidence="5" type="primary">kptA</name>
    <name evidence="6" type="ORF">GGI48_17325</name>
</gene>
<dbReference type="HAMAP" id="MF_00299">
    <property type="entry name" value="KptA"/>
    <property type="match status" value="1"/>
</dbReference>
<comment type="function">
    <text evidence="4 5">Removes the 2'-phosphate from RNA via an intermediate in which the phosphate is ADP-ribosylated by NAD followed by a presumed transesterification to release the RNA and generate ADP-ribose 1''-2''-cyclic phosphate (APPR&gt;P). May function as an ADP-ribosylase.</text>
</comment>
<evidence type="ECO:0000256" key="4">
    <source>
        <dbReference type="ARBA" id="ARBA00025212"/>
    </source>
</evidence>
<keyword evidence="3 5" id="KW-0520">NAD</keyword>
<proteinExistence type="inferred from homology"/>
<dbReference type="Pfam" id="PF01885">
    <property type="entry name" value="PTS_2-RNA"/>
    <property type="match status" value="1"/>
</dbReference>
<dbReference type="EMBL" id="CP060201">
    <property type="protein sequence ID" value="QNH75088.1"/>
    <property type="molecule type" value="Genomic_DNA"/>
</dbReference>
<dbReference type="InterPro" id="IPR042081">
    <property type="entry name" value="RNA_2'-PTrans_C"/>
</dbReference>
<dbReference type="EC" id="2.7.1.-" evidence="5"/>
<dbReference type="AlphaFoldDB" id="A0A7G8YHD8"/>
<dbReference type="Gene3D" id="3.20.170.30">
    <property type="match status" value="1"/>
</dbReference>
<evidence type="ECO:0000313" key="7">
    <source>
        <dbReference type="Proteomes" id="UP000515277"/>
    </source>
</evidence>
<evidence type="ECO:0000313" key="6">
    <source>
        <dbReference type="EMBL" id="QNH75088.1"/>
    </source>
</evidence>
<dbReference type="SUPFAM" id="SSF56399">
    <property type="entry name" value="ADP-ribosylation"/>
    <property type="match status" value="1"/>
</dbReference>
<evidence type="ECO:0000256" key="2">
    <source>
        <dbReference type="ARBA" id="ARBA00022679"/>
    </source>
</evidence>
<keyword evidence="2 5" id="KW-0808">Transferase</keyword>
<dbReference type="PANTHER" id="PTHR12684:SF2">
    <property type="entry name" value="TRNA 2'-PHOSPHOTRANSFERASE 1"/>
    <property type="match status" value="1"/>
</dbReference>
<dbReference type="PANTHER" id="PTHR12684">
    <property type="entry name" value="PUTATIVE PHOSPHOTRANSFERASE"/>
    <property type="match status" value="1"/>
</dbReference>
<dbReference type="Proteomes" id="UP000515277">
    <property type="component" value="Chromosome"/>
</dbReference>
<protein>
    <recommendedName>
        <fullName evidence="5">Probable RNA 2'-phosphotransferase</fullName>
        <ecNumber evidence="5">2.7.1.-</ecNumber>
    </recommendedName>
</protein>
<dbReference type="InterPro" id="IPR022928">
    <property type="entry name" value="RNA_2'-PTrans_KptA"/>
</dbReference>
<sequence>MSKKVIEDISKFLSYVLRHEPQAIGLELDSQGWGDIDALISGAAKGGRQLSRELIERVVEGNDKKRFALSADGQRIRAVQGHSNKTVQLQLEAKQPPAVLYHGTATRFMESINEKGLIPGSRHHVHLSQEIDTARAVGQRYGQVVILQIDAQAMQAQGFRFYQAENGVWLTDQVPVDFIQAL</sequence>
<accession>A0A7G8YHD8</accession>
<dbReference type="RefSeq" id="WP_016967621.1">
    <property type="nucleotide sequence ID" value="NZ_CP060201.1"/>
</dbReference>
<evidence type="ECO:0000256" key="1">
    <source>
        <dbReference type="ARBA" id="ARBA00009836"/>
    </source>
</evidence>
<reference evidence="7" key="1">
    <citation type="journal article" date="2020" name="Microbiol. Resour. Announc.">
        <title>Complete genome sequences of four natural Pseudomonas isolates that catabolize a wide range of aromatic compounds relevant to lignin valorization.</title>
        <authorList>
            <person name="Hatmaker E.A."/>
            <person name="Presley G."/>
            <person name="Cannon O."/>
            <person name="Guss A.M."/>
            <person name="Elkins J.G."/>
        </authorList>
    </citation>
    <scope>NUCLEOTIDE SEQUENCE [LARGE SCALE GENOMIC DNA]</scope>
    <source>
        <strain evidence="7">H1F5C</strain>
    </source>
</reference>
<name>A0A7G8YHD8_9PSED</name>
<dbReference type="Gene3D" id="1.10.10.970">
    <property type="entry name" value="RNA 2'-phosphotransferase, Tpt1/KptA family, N-terminal domain"/>
    <property type="match status" value="1"/>
</dbReference>
<evidence type="ECO:0000256" key="5">
    <source>
        <dbReference type="HAMAP-Rule" id="MF_00299"/>
    </source>
</evidence>
<organism evidence="6 7">
    <name type="scientific">Pseudomonas protegens</name>
    <dbReference type="NCBI Taxonomy" id="380021"/>
    <lineage>
        <taxon>Bacteria</taxon>
        <taxon>Pseudomonadati</taxon>
        <taxon>Pseudomonadota</taxon>
        <taxon>Gammaproteobacteria</taxon>
        <taxon>Pseudomonadales</taxon>
        <taxon>Pseudomonadaceae</taxon>
        <taxon>Pseudomonas</taxon>
    </lineage>
</organism>
<dbReference type="InterPro" id="IPR042080">
    <property type="entry name" value="RNA_2'-PTrans_N"/>
</dbReference>
<comment type="similarity">
    <text evidence="1 5">Belongs to the KptA/TPT1 family.</text>
</comment>
<dbReference type="GO" id="GO:0006388">
    <property type="term" value="P:tRNA splicing, via endonucleolytic cleavage and ligation"/>
    <property type="evidence" value="ECO:0007669"/>
    <property type="project" value="UniProtKB-UniRule"/>
</dbReference>
<evidence type="ECO:0000256" key="3">
    <source>
        <dbReference type="ARBA" id="ARBA00023027"/>
    </source>
</evidence>
<dbReference type="GO" id="GO:0000215">
    <property type="term" value="F:tRNA 2'-phosphotransferase activity"/>
    <property type="evidence" value="ECO:0007669"/>
    <property type="project" value="TreeGrafter"/>
</dbReference>